<organism evidence="3 4">
    <name type="scientific">Sphingobacterium kyonggiense</name>
    <dbReference type="NCBI Taxonomy" id="714075"/>
    <lineage>
        <taxon>Bacteria</taxon>
        <taxon>Pseudomonadati</taxon>
        <taxon>Bacteroidota</taxon>
        <taxon>Sphingobacteriia</taxon>
        <taxon>Sphingobacteriales</taxon>
        <taxon>Sphingobacteriaceae</taxon>
        <taxon>Sphingobacterium</taxon>
    </lineage>
</organism>
<comment type="caution">
    <text evidence="3">The sequence shown here is derived from an EMBL/GenBank/DDBJ whole genome shotgun (WGS) entry which is preliminary data.</text>
</comment>
<evidence type="ECO:0000313" key="4">
    <source>
        <dbReference type="Proteomes" id="UP001500101"/>
    </source>
</evidence>
<accession>A0ABP7YXZ8</accession>
<feature type="domain" description="TonB C-terminal" evidence="2">
    <location>
        <begin position="75"/>
        <end position="135"/>
    </location>
</feature>
<dbReference type="InterPro" id="IPR037682">
    <property type="entry name" value="TonB_C"/>
</dbReference>
<dbReference type="RefSeq" id="WP_344675111.1">
    <property type="nucleotide sequence ID" value="NZ_BAAAZI010000010.1"/>
</dbReference>
<dbReference type="Proteomes" id="UP001500101">
    <property type="component" value="Unassembled WGS sequence"/>
</dbReference>
<feature type="chain" id="PRO_5045125270" description="TonB C-terminal domain-containing protein" evidence="1">
    <location>
        <begin position="19"/>
        <end position="141"/>
    </location>
</feature>
<keyword evidence="4" id="KW-1185">Reference proteome</keyword>
<proteinExistence type="predicted"/>
<dbReference type="Pfam" id="PF03544">
    <property type="entry name" value="TonB_C"/>
    <property type="match status" value="1"/>
</dbReference>
<name>A0ABP7YXZ8_9SPHI</name>
<dbReference type="Gene3D" id="3.30.1150.10">
    <property type="match status" value="1"/>
</dbReference>
<evidence type="ECO:0000256" key="1">
    <source>
        <dbReference type="SAM" id="SignalP"/>
    </source>
</evidence>
<protein>
    <recommendedName>
        <fullName evidence="2">TonB C-terminal domain-containing protein</fullName>
    </recommendedName>
</protein>
<evidence type="ECO:0000313" key="3">
    <source>
        <dbReference type="EMBL" id="GAA4143422.1"/>
    </source>
</evidence>
<keyword evidence="1" id="KW-0732">Signal</keyword>
<reference evidence="4" key="1">
    <citation type="journal article" date="2019" name="Int. J. Syst. Evol. Microbiol.">
        <title>The Global Catalogue of Microorganisms (GCM) 10K type strain sequencing project: providing services to taxonomists for standard genome sequencing and annotation.</title>
        <authorList>
            <consortium name="The Broad Institute Genomics Platform"/>
            <consortium name="The Broad Institute Genome Sequencing Center for Infectious Disease"/>
            <person name="Wu L."/>
            <person name="Ma J."/>
        </authorList>
    </citation>
    <scope>NUCLEOTIDE SEQUENCE [LARGE SCALE GENOMIC DNA]</scope>
    <source>
        <strain evidence="4">JCM 16704</strain>
    </source>
</reference>
<dbReference type="EMBL" id="BAAAZI010000010">
    <property type="protein sequence ID" value="GAA4143422.1"/>
    <property type="molecule type" value="Genomic_DNA"/>
</dbReference>
<evidence type="ECO:0000259" key="2">
    <source>
        <dbReference type="Pfam" id="PF03544"/>
    </source>
</evidence>
<gene>
    <name evidence="3" type="ORF">GCM10022216_25320</name>
</gene>
<dbReference type="SUPFAM" id="SSF74653">
    <property type="entry name" value="TolA/TonB C-terminal domain"/>
    <property type="match status" value="1"/>
</dbReference>
<sequence length="141" mass="16121">MRYLIMLICLSLSSFAFGQKTDTVDTKIVFSVDRLPEFKGGSATWQQFLSRTIDLNRTLEEMDSTQYVDFGVRQTAILEFTVCEDGMVCDIKVLNKDKVSPAFAAEAVRVMKKSPKWQPAMKDNKPVRTRFRQNIVAVLEE</sequence>
<feature type="signal peptide" evidence="1">
    <location>
        <begin position="1"/>
        <end position="18"/>
    </location>
</feature>